<evidence type="ECO:0000313" key="3">
    <source>
        <dbReference type="EMBL" id="KAK3008332.1"/>
    </source>
</evidence>
<dbReference type="PANTHER" id="PTHR37610">
    <property type="entry name" value="CCHC-TYPE DOMAIN-CONTAINING PROTEIN"/>
    <property type="match status" value="1"/>
</dbReference>
<keyword evidence="4" id="KW-1185">Reference proteome</keyword>
<dbReference type="Proteomes" id="UP001188597">
    <property type="component" value="Unassembled WGS sequence"/>
</dbReference>
<dbReference type="EMBL" id="JAVXUP010001763">
    <property type="protein sequence ID" value="KAK3008332.1"/>
    <property type="molecule type" value="Genomic_DNA"/>
</dbReference>
<sequence length="319" mass="36496">MASMNTTNPTNPIIPATSYTQPPQIIFQQDNSAFPTSIVLDETNFPLWSQLMEMRIGARNKVGYLTGETVKPATNDPSYATWIIDNHKVKSWLIYSMSPHLMQQFIQLATAKEIWEAVAKTFYDGSDETHITRKTLGYGVKRDKLYNLELSEDGKQKVGHAFQTSRVEKARTRESLSEEPEPELNEMVKFQGVTLDLPSNELEYPKSYSPPSPPSRFPARSNRGIPKKQYEPDLKANVKYPINNYTSTHRLSDSYALNVDQLSTISIPSSVQEALADPRWTKAMNEEMEALEKKTQLRNWFHYPKEEDSWVQMGVYCEA</sequence>
<organism evidence="3 4">
    <name type="scientific">Escallonia herrerae</name>
    <dbReference type="NCBI Taxonomy" id="1293975"/>
    <lineage>
        <taxon>Eukaryota</taxon>
        <taxon>Viridiplantae</taxon>
        <taxon>Streptophyta</taxon>
        <taxon>Embryophyta</taxon>
        <taxon>Tracheophyta</taxon>
        <taxon>Spermatophyta</taxon>
        <taxon>Magnoliopsida</taxon>
        <taxon>eudicotyledons</taxon>
        <taxon>Gunneridae</taxon>
        <taxon>Pentapetalae</taxon>
        <taxon>asterids</taxon>
        <taxon>campanulids</taxon>
        <taxon>Escalloniales</taxon>
        <taxon>Escalloniaceae</taxon>
        <taxon>Escallonia</taxon>
    </lineage>
</organism>
<gene>
    <name evidence="3" type="ORF">RJ639_014789</name>
</gene>
<comment type="caution">
    <text evidence="3">The sequence shown here is derived from an EMBL/GenBank/DDBJ whole genome shotgun (WGS) entry which is preliminary data.</text>
</comment>
<evidence type="ECO:0000313" key="4">
    <source>
        <dbReference type="Proteomes" id="UP001188597"/>
    </source>
</evidence>
<dbReference type="PANTHER" id="PTHR37610:SF45">
    <property type="entry name" value="RETROTRANSPOSON GAG DOMAIN-CONTAINING PROTEIN"/>
    <property type="match status" value="1"/>
</dbReference>
<feature type="region of interest" description="Disordered" evidence="1">
    <location>
        <begin position="201"/>
        <end position="227"/>
    </location>
</feature>
<dbReference type="AlphaFoldDB" id="A0AA88VHG3"/>
<protein>
    <recommendedName>
        <fullName evidence="2">Retrotransposon Copia-like N-terminal domain-containing protein</fullName>
    </recommendedName>
</protein>
<feature type="region of interest" description="Disordered" evidence="1">
    <location>
        <begin position="159"/>
        <end position="182"/>
    </location>
</feature>
<feature type="domain" description="Retrotransposon Copia-like N-terminal" evidence="2">
    <location>
        <begin position="36"/>
        <end position="73"/>
    </location>
</feature>
<feature type="compositionally biased region" description="Basic and acidic residues" evidence="1">
    <location>
        <begin position="166"/>
        <end position="176"/>
    </location>
</feature>
<evidence type="ECO:0000256" key="1">
    <source>
        <dbReference type="SAM" id="MobiDB-lite"/>
    </source>
</evidence>
<name>A0AA88VHG3_9ASTE</name>
<accession>A0AA88VHG3</accession>
<proteinExistence type="predicted"/>
<evidence type="ECO:0000259" key="2">
    <source>
        <dbReference type="Pfam" id="PF14244"/>
    </source>
</evidence>
<dbReference type="InterPro" id="IPR029472">
    <property type="entry name" value="Copia-like_N"/>
</dbReference>
<reference evidence="3" key="1">
    <citation type="submission" date="2022-12" db="EMBL/GenBank/DDBJ databases">
        <title>Draft genome assemblies for two species of Escallonia (Escalloniales).</title>
        <authorList>
            <person name="Chanderbali A."/>
            <person name="Dervinis C."/>
            <person name="Anghel I."/>
            <person name="Soltis D."/>
            <person name="Soltis P."/>
            <person name="Zapata F."/>
        </authorList>
    </citation>
    <scope>NUCLEOTIDE SEQUENCE</scope>
    <source>
        <strain evidence="3">UCBG64.0493</strain>
        <tissue evidence="3">Leaf</tissue>
    </source>
</reference>
<dbReference type="Pfam" id="PF14244">
    <property type="entry name" value="Retrotran_gag_3"/>
    <property type="match status" value="1"/>
</dbReference>